<protein>
    <submittedName>
        <fullName evidence="1">Uncharacterized protein</fullName>
    </submittedName>
</protein>
<name>A0A8J5M0V9_9STRA</name>
<evidence type="ECO:0000313" key="2">
    <source>
        <dbReference type="Proteomes" id="UP000709295"/>
    </source>
</evidence>
<gene>
    <name evidence="1" type="ORF">JG688_00013819</name>
</gene>
<reference evidence="1" key="1">
    <citation type="submission" date="2021-01" db="EMBL/GenBank/DDBJ databases">
        <title>Phytophthora aleatoria, a newly-described species from Pinus radiata is distinct from Phytophthora cactorum isolates based on comparative genomics.</title>
        <authorList>
            <person name="Mcdougal R."/>
            <person name="Panda P."/>
            <person name="Williams N."/>
            <person name="Studholme D.J."/>
        </authorList>
    </citation>
    <scope>NUCLEOTIDE SEQUENCE</scope>
    <source>
        <strain evidence="1">NZFS 4037</strain>
    </source>
</reference>
<accession>A0A8J5M0V9</accession>
<dbReference type="Proteomes" id="UP000709295">
    <property type="component" value="Unassembled WGS sequence"/>
</dbReference>
<proteinExistence type="predicted"/>
<dbReference type="AlphaFoldDB" id="A0A8J5M0V9"/>
<dbReference type="EMBL" id="JAENGY010001223">
    <property type="protein sequence ID" value="KAG6951208.1"/>
    <property type="molecule type" value="Genomic_DNA"/>
</dbReference>
<keyword evidence="2" id="KW-1185">Reference proteome</keyword>
<comment type="caution">
    <text evidence="1">The sequence shown here is derived from an EMBL/GenBank/DDBJ whole genome shotgun (WGS) entry which is preliminary data.</text>
</comment>
<evidence type="ECO:0000313" key="1">
    <source>
        <dbReference type="EMBL" id="KAG6951208.1"/>
    </source>
</evidence>
<organism evidence="1 2">
    <name type="scientific">Phytophthora aleatoria</name>
    <dbReference type="NCBI Taxonomy" id="2496075"/>
    <lineage>
        <taxon>Eukaryota</taxon>
        <taxon>Sar</taxon>
        <taxon>Stramenopiles</taxon>
        <taxon>Oomycota</taxon>
        <taxon>Peronosporomycetes</taxon>
        <taxon>Peronosporales</taxon>
        <taxon>Peronosporaceae</taxon>
        <taxon>Phytophthora</taxon>
    </lineage>
</organism>
<sequence length="77" mass="8844">MTQRKSADIDSVLHALEHRVTRVKLGYAPMHTLIHHGVTCAPKQKITGVKDRRLKITILTAKKNFPFRMIRTILNIN</sequence>